<evidence type="ECO:0000256" key="2">
    <source>
        <dbReference type="ARBA" id="ARBA00005988"/>
    </source>
</evidence>
<keyword evidence="6" id="KW-0482">Metalloprotease</keyword>
<dbReference type="AlphaFoldDB" id="A0AAV8WAI5"/>
<dbReference type="GO" id="GO:0005615">
    <property type="term" value="C:extracellular space"/>
    <property type="evidence" value="ECO:0007669"/>
    <property type="project" value="TreeGrafter"/>
</dbReference>
<proteinExistence type="inferred from homology"/>
<dbReference type="GO" id="GO:0006508">
    <property type="term" value="P:proteolysis"/>
    <property type="evidence" value="ECO:0007669"/>
    <property type="project" value="UniProtKB-KW"/>
</dbReference>
<comment type="caution">
    <text evidence="7">Lacks conserved residue(s) required for the propagation of feature annotation.</text>
</comment>
<reference evidence="9 10" key="1">
    <citation type="journal article" date="2023" name="Insect Mol. Biol.">
        <title>Genome sequencing provides insights into the evolution of gene families encoding plant cell wall-degrading enzymes in longhorned beetles.</title>
        <authorList>
            <person name="Shin N.R."/>
            <person name="Okamura Y."/>
            <person name="Kirsch R."/>
            <person name="Pauchet Y."/>
        </authorList>
    </citation>
    <scope>NUCLEOTIDE SEQUENCE [LARGE SCALE GENOMIC DNA]</scope>
    <source>
        <strain evidence="9">EAD_L_NR</strain>
    </source>
</reference>
<comment type="caution">
    <text evidence="9">The sequence shown here is derived from an EMBL/GenBank/DDBJ whole genome shotgun (WGS) entry which is preliminary data.</text>
</comment>
<dbReference type="Proteomes" id="UP001159042">
    <property type="component" value="Unassembled WGS sequence"/>
</dbReference>
<keyword evidence="5" id="KW-0862">Zinc</keyword>
<organism evidence="9 10">
    <name type="scientific">Exocentrus adspersus</name>
    <dbReference type="NCBI Taxonomy" id="1586481"/>
    <lineage>
        <taxon>Eukaryota</taxon>
        <taxon>Metazoa</taxon>
        <taxon>Ecdysozoa</taxon>
        <taxon>Arthropoda</taxon>
        <taxon>Hexapoda</taxon>
        <taxon>Insecta</taxon>
        <taxon>Pterygota</taxon>
        <taxon>Neoptera</taxon>
        <taxon>Endopterygota</taxon>
        <taxon>Coleoptera</taxon>
        <taxon>Polyphaga</taxon>
        <taxon>Cucujiformia</taxon>
        <taxon>Chrysomeloidea</taxon>
        <taxon>Cerambycidae</taxon>
        <taxon>Lamiinae</taxon>
        <taxon>Acanthocinini</taxon>
        <taxon>Exocentrus</taxon>
    </lineage>
</organism>
<evidence type="ECO:0000256" key="5">
    <source>
        <dbReference type="ARBA" id="ARBA00022833"/>
    </source>
</evidence>
<dbReference type="GO" id="GO:0004181">
    <property type="term" value="F:metallocarboxypeptidase activity"/>
    <property type="evidence" value="ECO:0007669"/>
    <property type="project" value="InterPro"/>
</dbReference>
<protein>
    <recommendedName>
        <fullName evidence="8">Peptidase M14 domain-containing protein</fullName>
    </recommendedName>
</protein>
<comment type="similarity">
    <text evidence="2 7">Belongs to the peptidase M14 family.</text>
</comment>
<name>A0AAV8WAI5_9CUCU</name>
<dbReference type="PROSITE" id="PS52035">
    <property type="entry name" value="PEPTIDASE_M14"/>
    <property type="match status" value="1"/>
</dbReference>
<keyword evidence="10" id="KW-1185">Reference proteome</keyword>
<evidence type="ECO:0000259" key="8">
    <source>
        <dbReference type="PROSITE" id="PS52035"/>
    </source>
</evidence>
<dbReference type="GO" id="GO:0008270">
    <property type="term" value="F:zinc ion binding"/>
    <property type="evidence" value="ECO:0007669"/>
    <property type="project" value="InterPro"/>
</dbReference>
<keyword evidence="4" id="KW-0378">Hydrolase</keyword>
<dbReference type="SUPFAM" id="SSF53187">
    <property type="entry name" value="Zn-dependent exopeptidases"/>
    <property type="match status" value="1"/>
</dbReference>
<keyword evidence="3" id="KW-0645">Protease</keyword>
<evidence type="ECO:0000256" key="1">
    <source>
        <dbReference type="ARBA" id="ARBA00001947"/>
    </source>
</evidence>
<dbReference type="Pfam" id="PF00246">
    <property type="entry name" value="Peptidase_M14"/>
    <property type="match status" value="1"/>
</dbReference>
<dbReference type="SMART" id="SM00631">
    <property type="entry name" value="Zn_pept"/>
    <property type="match status" value="1"/>
</dbReference>
<dbReference type="PANTHER" id="PTHR11705:SF143">
    <property type="entry name" value="SLL0236 PROTEIN"/>
    <property type="match status" value="1"/>
</dbReference>
<evidence type="ECO:0000313" key="9">
    <source>
        <dbReference type="EMBL" id="KAJ8923256.1"/>
    </source>
</evidence>
<dbReference type="PANTHER" id="PTHR11705">
    <property type="entry name" value="PROTEASE FAMILY M14 CARBOXYPEPTIDASE A,B"/>
    <property type="match status" value="1"/>
</dbReference>
<gene>
    <name evidence="9" type="ORF">NQ315_001812</name>
</gene>
<sequence>MTRNHKRRPKRHIPLSKKKSKMSLVTVKQQKLPIRRYETYHEEFITYDQIKDLLNKLHKSFPSTVQVQVIGKSAQGRPIYMAVISDGSGENPKMGTMVIAGGKGTEWFTISSALFMIDHLVKGRNLLKIMDYYIVPCSNPDAYECSLASRGKEIKAVDLSTNFPFSLGVYDFKGIKEDTFFRAVKVWKDNFVYECPERLALIKAFLRHQVAVKLFISLEGDGTKITYPFNCTPGKLYDSEELEKVAKAGQNGVKGRCFQVGSMYQLNGLRFGSMVDYVRMCQSSIRFAYAIHVNKKEKTLGPGKIMAHGQDVMNCVRFMARNVYMIYNDSGSAINVCDDLF</sequence>
<evidence type="ECO:0000256" key="6">
    <source>
        <dbReference type="ARBA" id="ARBA00023049"/>
    </source>
</evidence>
<dbReference type="EMBL" id="JANEYG010000005">
    <property type="protein sequence ID" value="KAJ8923256.1"/>
    <property type="molecule type" value="Genomic_DNA"/>
</dbReference>
<accession>A0AAV8WAI5</accession>
<evidence type="ECO:0000256" key="4">
    <source>
        <dbReference type="ARBA" id="ARBA00022801"/>
    </source>
</evidence>
<feature type="domain" description="Peptidase M14" evidence="8">
    <location>
        <begin position="43"/>
        <end position="323"/>
    </location>
</feature>
<evidence type="ECO:0000313" key="10">
    <source>
        <dbReference type="Proteomes" id="UP001159042"/>
    </source>
</evidence>
<dbReference type="Gene3D" id="3.40.630.10">
    <property type="entry name" value="Zn peptidases"/>
    <property type="match status" value="1"/>
</dbReference>
<comment type="cofactor">
    <cofactor evidence="1">
        <name>Zn(2+)</name>
        <dbReference type="ChEBI" id="CHEBI:29105"/>
    </cofactor>
</comment>
<evidence type="ECO:0000256" key="3">
    <source>
        <dbReference type="ARBA" id="ARBA00022670"/>
    </source>
</evidence>
<evidence type="ECO:0000256" key="7">
    <source>
        <dbReference type="PROSITE-ProRule" id="PRU01379"/>
    </source>
</evidence>
<dbReference type="InterPro" id="IPR000834">
    <property type="entry name" value="Peptidase_M14"/>
</dbReference>